<dbReference type="GO" id="GO:0045202">
    <property type="term" value="C:synapse"/>
    <property type="evidence" value="ECO:0007669"/>
    <property type="project" value="TreeGrafter"/>
</dbReference>
<evidence type="ECO:0000259" key="4">
    <source>
        <dbReference type="PROSITE" id="PS50871"/>
    </source>
</evidence>
<feature type="domain" description="C1q" evidence="4">
    <location>
        <begin position="184"/>
        <end position="319"/>
    </location>
</feature>
<evidence type="ECO:0000256" key="3">
    <source>
        <dbReference type="ARBA" id="ARBA00022729"/>
    </source>
</evidence>
<dbReference type="AlphaFoldDB" id="A0A8W8J728"/>
<dbReference type="GO" id="GO:0005576">
    <property type="term" value="C:extracellular region"/>
    <property type="evidence" value="ECO:0007669"/>
    <property type="project" value="UniProtKB-SubCell"/>
</dbReference>
<keyword evidence="6" id="KW-1185">Reference proteome</keyword>
<evidence type="ECO:0000256" key="2">
    <source>
        <dbReference type="ARBA" id="ARBA00022525"/>
    </source>
</evidence>
<keyword evidence="2" id="KW-0964">Secreted</keyword>
<dbReference type="InterPro" id="IPR050822">
    <property type="entry name" value="Cerebellin_Synaptic_Org"/>
</dbReference>
<feature type="domain" description="C1q" evidence="4">
    <location>
        <begin position="60"/>
        <end position="169"/>
    </location>
</feature>
<dbReference type="Proteomes" id="UP000005408">
    <property type="component" value="Unassembled WGS sequence"/>
</dbReference>
<dbReference type="PROSITE" id="PS50871">
    <property type="entry name" value="C1Q"/>
    <property type="match status" value="2"/>
</dbReference>
<dbReference type="PANTHER" id="PTHR22923">
    <property type="entry name" value="CEREBELLIN-RELATED"/>
    <property type="match status" value="1"/>
</dbReference>
<dbReference type="InterPro" id="IPR008983">
    <property type="entry name" value="Tumour_necrosis_fac-like_dom"/>
</dbReference>
<organism evidence="5 6">
    <name type="scientific">Magallana gigas</name>
    <name type="common">Pacific oyster</name>
    <name type="synonym">Crassostrea gigas</name>
    <dbReference type="NCBI Taxonomy" id="29159"/>
    <lineage>
        <taxon>Eukaryota</taxon>
        <taxon>Metazoa</taxon>
        <taxon>Spiralia</taxon>
        <taxon>Lophotrochozoa</taxon>
        <taxon>Mollusca</taxon>
        <taxon>Bivalvia</taxon>
        <taxon>Autobranchia</taxon>
        <taxon>Pteriomorphia</taxon>
        <taxon>Ostreida</taxon>
        <taxon>Ostreoidea</taxon>
        <taxon>Ostreidae</taxon>
        <taxon>Magallana</taxon>
    </lineage>
</organism>
<dbReference type="Pfam" id="PF00386">
    <property type="entry name" value="C1q"/>
    <property type="match status" value="2"/>
</dbReference>
<evidence type="ECO:0000313" key="6">
    <source>
        <dbReference type="Proteomes" id="UP000005408"/>
    </source>
</evidence>
<dbReference type="SMART" id="SM00110">
    <property type="entry name" value="C1Q"/>
    <property type="match status" value="1"/>
</dbReference>
<dbReference type="PANTHER" id="PTHR22923:SF50">
    <property type="entry name" value="CEREBELLIN-2"/>
    <property type="match status" value="1"/>
</dbReference>
<dbReference type="GO" id="GO:0099558">
    <property type="term" value="P:maintenance of synapse structure"/>
    <property type="evidence" value="ECO:0007669"/>
    <property type="project" value="TreeGrafter"/>
</dbReference>
<reference evidence="5" key="1">
    <citation type="submission" date="2022-08" db="UniProtKB">
        <authorList>
            <consortium name="EnsemblMetazoa"/>
        </authorList>
    </citation>
    <scope>IDENTIFICATION</scope>
    <source>
        <strain evidence="5">05x7-T-G4-1.051#20</strain>
    </source>
</reference>
<proteinExistence type="predicted"/>
<keyword evidence="3" id="KW-0732">Signal</keyword>
<accession>A0A8W8J728</accession>
<dbReference type="EnsemblMetazoa" id="G17573.2">
    <property type="protein sequence ID" value="G17573.2:cds"/>
    <property type="gene ID" value="G17573"/>
</dbReference>
<sequence>MHIKKVGTVNRNVLVPTEDEREKVRTTEGGVLRQPGVKQCIRSFMKQKRLLSPTTLQPPITSKNIAFYAYMSKSTPSISIQYPIAFDIVKTNNGNGYHASTGVFIAPETGIYVFTWTIREYSNCRHSTQLMVNNAAIGVIHVDTGSSGDMSGTGVVVTHVNTGDDVYVRTLLLPVATTTPYPSPAAKIVAFYAYMSATIPSITGQSTLVFGVSKTNDGNGYHPSTGVFIAPETGVYVFTWTIREYDSCYHSTQLMVNTEEIGIIHLHSVSGGDFVGTGVVVTDVNAGDDVYVRTHASWNNCYIVSTTSGRSSFAGWKLS</sequence>
<dbReference type="SUPFAM" id="SSF49842">
    <property type="entry name" value="TNF-like"/>
    <property type="match status" value="2"/>
</dbReference>
<name>A0A8W8J728_MAGGI</name>
<protein>
    <recommendedName>
        <fullName evidence="4">C1q domain-containing protein</fullName>
    </recommendedName>
</protein>
<dbReference type="Gene3D" id="2.60.120.40">
    <property type="match status" value="2"/>
</dbReference>
<comment type="subcellular location">
    <subcellularLocation>
        <location evidence="1">Secreted</location>
    </subcellularLocation>
</comment>
<evidence type="ECO:0000256" key="1">
    <source>
        <dbReference type="ARBA" id="ARBA00004613"/>
    </source>
</evidence>
<dbReference type="InterPro" id="IPR001073">
    <property type="entry name" value="C1q_dom"/>
</dbReference>
<evidence type="ECO:0000313" key="5">
    <source>
        <dbReference type="EnsemblMetazoa" id="G17573.2:cds"/>
    </source>
</evidence>